<comment type="pathway">
    <text evidence="12">Cell wall biogenesis; peptidoglycan biosynthesis.</text>
</comment>
<dbReference type="PANTHER" id="PTHR22926:SF5">
    <property type="entry name" value="PHOSPHO-N-ACETYLMURAMOYL-PENTAPEPTIDE-TRANSFERASE HOMOLOG"/>
    <property type="match status" value="1"/>
</dbReference>
<comment type="cofactor">
    <cofactor evidence="12">
        <name>Mg(2+)</name>
        <dbReference type="ChEBI" id="CHEBI:18420"/>
    </cofactor>
</comment>
<accession>A0ABZ1CC12</accession>
<evidence type="ECO:0000256" key="1">
    <source>
        <dbReference type="ARBA" id="ARBA00004141"/>
    </source>
</evidence>
<reference evidence="14 15" key="1">
    <citation type="submission" date="2023-12" db="EMBL/GenBank/DDBJ databases">
        <title>Description of an unclassified Opitutus bacterium of Verrucomicrobiota.</title>
        <authorList>
            <person name="Zhang D.-F."/>
        </authorList>
    </citation>
    <scope>NUCLEOTIDE SEQUENCE [LARGE SCALE GENOMIC DNA]</scope>
    <source>
        <strain evidence="14 15">WL0086</strain>
    </source>
</reference>
<dbReference type="RefSeq" id="WP_221030977.1">
    <property type="nucleotide sequence ID" value="NZ_CP139781.1"/>
</dbReference>
<evidence type="ECO:0000256" key="12">
    <source>
        <dbReference type="HAMAP-Rule" id="MF_00038"/>
    </source>
</evidence>
<evidence type="ECO:0000256" key="8">
    <source>
        <dbReference type="ARBA" id="ARBA00022989"/>
    </source>
</evidence>
<keyword evidence="4 12" id="KW-0808">Transferase</keyword>
<dbReference type="PANTHER" id="PTHR22926">
    <property type="entry name" value="PHOSPHO-N-ACETYLMURAMOYL-PENTAPEPTIDE-TRANSFERASE"/>
    <property type="match status" value="1"/>
</dbReference>
<keyword evidence="12" id="KW-1003">Cell membrane</keyword>
<comment type="catalytic activity">
    <reaction evidence="12">
        <text>UDP-N-acetyl-alpha-D-muramoyl-L-alanyl-gamma-D-glutamyl-meso-2,6-diaminopimeloyl-D-alanyl-D-alanine + di-trans,octa-cis-undecaprenyl phosphate = di-trans,octa-cis-undecaprenyl diphospho-N-acetyl-alpha-D-muramoyl-L-alanyl-D-glutamyl-meso-2,6-diaminopimeloyl-D-alanyl-D-alanine + UMP</text>
        <dbReference type="Rhea" id="RHEA:28386"/>
        <dbReference type="ChEBI" id="CHEBI:57865"/>
        <dbReference type="ChEBI" id="CHEBI:60392"/>
        <dbReference type="ChEBI" id="CHEBI:61386"/>
        <dbReference type="ChEBI" id="CHEBI:61387"/>
        <dbReference type="EC" id="2.7.8.13"/>
    </reaction>
</comment>
<keyword evidence="5 12" id="KW-0812">Transmembrane</keyword>
<organism evidence="14 15">
    <name type="scientific">Actomonas aquatica</name>
    <dbReference type="NCBI Taxonomy" id="2866162"/>
    <lineage>
        <taxon>Bacteria</taxon>
        <taxon>Pseudomonadati</taxon>
        <taxon>Verrucomicrobiota</taxon>
        <taxon>Opitutia</taxon>
        <taxon>Opitutales</taxon>
        <taxon>Opitutaceae</taxon>
        <taxon>Actomonas</taxon>
    </lineage>
</organism>
<keyword evidence="12" id="KW-0479">Metal-binding</keyword>
<proteinExistence type="inferred from homology"/>
<dbReference type="CDD" id="cd06852">
    <property type="entry name" value="GT_MraY"/>
    <property type="match status" value="1"/>
</dbReference>
<evidence type="ECO:0000256" key="10">
    <source>
        <dbReference type="ARBA" id="ARBA00023306"/>
    </source>
</evidence>
<dbReference type="Proteomes" id="UP000738431">
    <property type="component" value="Chromosome"/>
</dbReference>
<comment type="function">
    <text evidence="12">Catalyzes the initial step of the lipid cycle reactions in the biosynthesis of the cell wall peptidoglycan: transfers peptidoglycan precursor phospho-MurNAc-pentapeptide from UDP-MurNAc-pentapeptide onto the lipid carrier undecaprenyl phosphate, yielding undecaprenyl-pyrophosphoryl-MurNAc-pentapeptide, known as lipid I.</text>
</comment>
<keyword evidence="15" id="KW-1185">Reference proteome</keyword>
<feature type="transmembrane region" description="Helical" evidence="12">
    <location>
        <begin position="206"/>
        <end position="226"/>
    </location>
</feature>
<feature type="transmembrane region" description="Helical" evidence="12">
    <location>
        <begin position="74"/>
        <end position="91"/>
    </location>
</feature>
<evidence type="ECO:0000256" key="9">
    <source>
        <dbReference type="ARBA" id="ARBA00023136"/>
    </source>
</evidence>
<protein>
    <recommendedName>
        <fullName evidence="12 13">Phospho-N-acetylmuramoyl-pentapeptide-transferase</fullName>
        <ecNumber evidence="12 13">2.7.8.13</ecNumber>
    </recommendedName>
    <alternativeName>
        <fullName evidence="12">UDP-MurNAc-pentapeptide phosphotransferase</fullName>
    </alternativeName>
</protein>
<comment type="subcellular location">
    <subcellularLocation>
        <location evidence="12">Cell membrane</location>
        <topology evidence="12">Multi-pass membrane protein</topology>
    </subcellularLocation>
    <subcellularLocation>
        <location evidence="1">Membrane</location>
        <topology evidence="1">Multi-pass membrane protein</topology>
    </subcellularLocation>
</comment>
<dbReference type="Pfam" id="PF10555">
    <property type="entry name" value="MraY_sig1"/>
    <property type="match status" value="1"/>
</dbReference>
<evidence type="ECO:0000256" key="5">
    <source>
        <dbReference type="ARBA" id="ARBA00022692"/>
    </source>
</evidence>
<evidence type="ECO:0000256" key="3">
    <source>
        <dbReference type="ARBA" id="ARBA00022618"/>
    </source>
</evidence>
<evidence type="ECO:0000256" key="2">
    <source>
        <dbReference type="ARBA" id="ARBA00005583"/>
    </source>
</evidence>
<feature type="transmembrane region" description="Helical" evidence="12">
    <location>
        <begin position="135"/>
        <end position="151"/>
    </location>
</feature>
<keyword evidence="9 12" id="KW-0472">Membrane</keyword>
<keyword evidence="8 12" id="KW-1133">Transmembrane helix</keyword>
<dbReference type="NCBIfam" id="TIGR00445">
    <property type="entry name" value="mraY"/>
    <property type="match status" value="1"/>
</dbReference>
<dbReference type="InterPro" id="IPR003524">
    <property type="entry name" value="PNAcMuramoyl-5peptid_Trfase"/>
</dbReference>
<keyword evidence="3 12" id="KW-0132">Cell division</keyword>
<dbReference type="InterPro" id="IPR018480">
    <property type="entry name" value="PNAcMuramoyl-5peptid_Trfase_CS"/>
</dbReference>
<feature type="transmembrane region" description="Helical" evidence="12">
    <location>
        <begin position="171"/>
        <end position="194"/>
    </location>
</feature>
<evidence type="ECO:0000256" key="7">
    <source>
        <dbReference type="ARBA" id="ARBA00022984"/>
    </source>
</evidence>
<evidence type="ECO:0000313" key="14">
    <source>
        <dbReference type="EMBL" id="WRQ89106.1"/>
    </source>
</evidence>
<dbReference type="InterPro" id="IPR000715">
    <property type="entry name" value="Glycosyl_transferase_4"/>
</dbReference>
<dbReference type="GO" id="GO:0016740">
    <property type="term" value="F:transferase activity"/>
    <property type="evidence" value="ECO:0007669"/>
    <property type="project" value="UniProtKB-KW"/>
</dbReference>
<dbReference type="Pfam" id="PF00953">
    <property type="entry name" value="Glycos_transf_4"/>
    <property type="match status" value="1"/>
</dbReference>
<feature type="transmembrane region" description="Helical" evidence="12">
    <location>
        <begin position="246"/>
        <end position="263"/>
    </location>
</feature>
<keyword evidence="10 12" id="KW-0131">Cell cycle</keyword>
<keyword evidence="6 12" id="KW-0133">Cell shape</keyword>
<feature type="transmembrane region" description="Helical" evidence="12">
    <location>
        <begin position="270"/>
        <end position="291"/>
    </location>
</feature>
<comment type="similarity">
    <text evidence="2 12">Belongs to the glycosyltransferase 4 family. MraY subfamily.</text>
</comment>
<keyword evidence="11 12" id="KW-0961">Cell wall biogenesis/degradation</keyword>
<feature type="transmembrane region" description="Helical" evidence="12">
    <location>
        <begin position="97"/>
        <end position="114"/>
    </location>
</feature>
<feature type="transmembrane region" description="Helical" evidence="12">
    <location>
        <begin position="351"/>
        <end position="370"/>
    </location>
</feature>
<dbReference type="PROSITE" id="PS01347">
    <property type="entry name" value="MRAY_1"/>
    <property type="match status" value="1"/>
</dbReference>
<gene>
    <name evidence="12 14" type="primary">mraY</name>
    <name evidence="14" type="ORF">K1X11_006775</name>
</gene>
<name>A0ABZ1CC12_9BACT</name>
<dbReference type="HAMAP" id="MF_00038">
    <property type="entry name" value="MraY"/>
    <property type="match status" value="1"/>
</dbReference>
<evidence type="ECO:0000256" key="13">
    <source>
        <dbReference type="NCBIfam" id="TIGR00445"/>
    </source>
</evidence>
<dbReference type="EMBL" id="CP139781">
    <property type="protein sequence ID" value="WRQ89106.1"/>
    <property type="molecule type" value="Genomic_DNA"/>
</dbReference>
<feature type="transmembrane region" description="Helical" evidence="12">
    <location>
        <begin position="20"/>
        <end position="44"/>
    </location>
</feature>
<evidence type="ECO:0000256" key="4">
    <source>
        <dbReference type="ARBA" id="ARBA00022679"/>
    </source>
</evidence>
<sequence>MLSYLAEYEHLWGPLRVLRYITLRTLLAAGTATLVGFVIGPWLIAQLKRLKFGQHYDDDRTGDLAARFDKKNTPTMGGLLIFFAVAVSTLMWATPNVWVLTSLFVYGALTAVGFRDDYLKAVKKNRDGISSREKLIWQTSVTAVALVLLATNETSAGHIRELWLPFFKEPVFLFLGIAGTILLFVMMFFWVVGFSNAINLTDGLDGLAIGCTITVALVYGIMAYAAGNTRIADYLLIGYVPGVGELAVICGALVGAGMAFLWYNSHPAEVFMGDTGSLALGGLIGMIAFMVQQPITLVLVGGVFVAEALSVIIQVTYFKATRKRYGEGRRFFRMAPIHHHFQKAGWPETKVVLRFWILSLMCALAGLGTLKLR</sequence>
<evidence type="ECO:0000313" key="15">
    <source>
        <dbReference type="Proteomes" id="UP000738431"/>
    </source>
</evidence>
<evidence type="ECO:0000256" key="11">
    <source>
        <dbReference type="ARBA" id="ARBA00023316"/>
    </source>
</evidence>
<dbReference type="PROSITE" id="PS01348">
    <property type="entry name" value="MRAY_2"/>
    <property type="match status" value="1"/>
</dbReference>
<dbReference type="EC" id="2.7.8.13" evidence="12 13"/>
<keyword evidence="7 12" id="KW-0573">Peptidoglycan synthesis</keyword>
<keyword evidence="12" id="KW-0460">Magnesium</keyword>
<evidence type="ECO:0000256" key="6">
    <source>
        <dbReference type="ARBA" id="ARBA00022960"/>
    </source>
</evidence>
<feature type="transmembrane region" description="Helical" evidence="12">
    <location>
        <begin position="297"/>
        <end position="320"/>
    </location>
</feature>